<reference evidence="2" key="1">
    <citation type="journal article" date="2014" name="Int. J. Syst. Evol. Microbiol.">
        <title>Complete genome sequence of Corynebacterium casei LMG S-19264T (=DSM 44701T), isolated from a smear-ripened cheese.</title>
        <authorList>
            <consortium name="US DOE Joint Genome Institute (JGI-PGF)"/>
            <person name="Walter F."/>
            <person name="Albersmeier A."/>
            <person name="Kalinowski J."/>
            <person name="Ruckert C."/>
        </authorList>
    </citation>
    <scope>NUCLEOTIDE SEQUENCE</scope>
    <source>
        <strain evidence="2">CGMCC 4.7138</strain>
    </source>
</reference>
<keyword evidence="1" id="KW-1133">Transmembrane helix</keyword>
<evidence type="ECO:0000313" key="2">
    <source>
        <dbReference type="EMBL" id="GGO29833.1"/>
    </source>
</evidence>
<dbReference type="EMBL" id="BMMN01000018">
    <property type="protein sequence ID" value="GGO29833.1"/>
    <property type="molecule type" value="Genomic_DNA"/>
</dbReference>
<proteinExistence type="predicted"/>
<dbReference type="AlphaFoldDB" id="A0A8H9H5K9"/>
<dbReference type="Proteomes" id="UP000653480">
    <property type="component" value="Unassembled WGS sequence"/>
</dbReference>
<protein>
    <submittedName>
        <fullName evidence="2">Uncharacterized protein</fullName>
    </submittedName>
</protein>
<organism evidence="2 3">
    <name type="scientific">Microbispora bryophytorum</name>
    <dbReference type="NCBI Taxonomy" id="1460882"/>
    <lineage>
        <taxon>Bacteria</taxon>
        <taxon>Bacillati</taxon>
        <taxon>Actinomycetota</taxon>
        <taxon>Actinomycetes</taxon>
        <taxon>Streptosporangiales</taxon>
        <taxon>Streptosporangiaceae</taxon>
        <taxon>Microbispora</taxon>
    </lineage>
</organism>
<comment type="caution">
    <text evidence="2">The sequence shown here is derived from an EMBL/GenBank/DDBJ whole genome shotgun (WGS) entry which is preliminary data.</text>
</comment>
<gene>
    <name evidence="2" type="ORF">GCM10011574_65640</name>
</gene>
<keyword evidence="1" id="KW-0472">Membrane</keyword>
<evidence type="ECO:0000313" key="3">
    <source>
        <dbReference type="Proteomes" id="UP000653480"/>
    </source>
</evidence>
<feature type="transmembrane region" description="Helical" evidence="1">
    <location>
        <begin position="337"/>
        <end position="370"/>
    </location>
</feature>
<name>A0A8H9H5K9_9ACTN</name>
<reference evidence="2" key="2">
    <citation type="submission" date="2020-09" db="EMBL/GenBank/DDBJ databases">
        <authorList>
            <person name="Sun Q."/>
            <person name="Zhou Y."/>
        </authorList>
    </citation>
    <scope>NUCLEOTIDE SEQUENCE</scope>
    <source>
        <strain evidence="2">CGMCC 4.7138</strain>
    </source>
</reference>
<accession>A0A8H9H5K9</accession>
<keyword evidence="3" id="KW-1185">Reference proteome</keyword>
<evidence type="ECO:0000256" key="1">
    <source>
        <dbReference type="SAM" id="Phobius"/>
    </source>
</evidence>
<keyword evidence="1" id="KW-0812">Transmembrane</keyword>
<sequence length="439" mass="46823">MSMDLTTSPDPGNLAEATELHRYAEALIVSLAADGTAPDLPPGVTDVPGYWLGPAVGALVLIRSGKDALEPLALANELDERRTALFLCLALAVCGHGDRIHASWLGTAFGDLSEDRPVTSGQRALWLAAARGAYGPVGKIFVLRKLDAVNVPATDDRWLKALVPALPETSVPASLEAFPELAKVAEIERSLRASVTLRRLRDRCTEITSTRQAGEVTKVVRGTVWAEDEPLAVLRALAGQGGQEGPLSSLTGHLLQDLAPDADPHMAALALHVAAPAVRGAAESLVEVVREPPPDTMDVPILGYPITLRPEGPDQESMAAAEQQLVTECVPKRTRPWPGYVLLVLAVVVVAGGFVISPPLALVGLLVAAVGGHLLWRHRVREHADVRFVQTRAGKLGDLADKAVWALHEYARESEERASDADRDLAELSTLLRRGPRAA</sequence>